<keyword evidence="1" id="KW-0812">Transmembrane</keyword>
<name>A0A2W0C824_9BACL</name>
<dbReference type="EMBL" id="PRLG01000020">
    <property type="protein sequence ID" value="PYY28154.1"/>
    <property type="molecule type" value="Genomic_DNA"/>
</dbReference>
<dbReference type="AlphaFoldDB" id="A0A2W0C824"/>
<dbReference type="OrthoDB" id="2770170at2"/>
<keyword evidence="1" id="KW-0472">Membrane</keyword>
<evidence type="ECO:0000313" key="3">
    <source>
        <dbReference type="EMBL" id="PYY28154.1"/>
    </source>
</evidence>
<dbReference type="Proteomes" id="UP000247459">
    <property type="component" value="Unassembled WGS sequence"/>
</dbReference>
<keyword evidence="1" id="KW-1133">Transmembrane helix</keyword>
<proteinExistence type="predicted"/>
<evidence type="ECO:0000313" key="4">
    <source>
        <dbReference type="Proteomes" id="UP000247459"/>
    </source>
</evidence>
<evidence type="ECO:0000256" key="1">
    <source>
        <dbReference type="SAM" id="Phobius"/>
    </source>
</evidence>
<dbReference type="InterPro" id="IPR025436">
    <property type="entry name" value="DUF4179"/>
</dbReference>
<dbReference type="RefSeq" id="WP_110759624.1">
    <property type="nucleotide sequence ID" value="NZ_PRLG01000020.1"/>
</dbReference>
<evidence type="ECO:0000259" key="2">
    <source>
        <dbReference type="Pfam" id="PF13786"/>
    </source>
</evidence>
<protein>
    <recommendedName>
        <fullName evidence="2">DUF4179 domain-containing protein</fullName>
    </recommendedName>
</protein>
<dbReference type="Pfam" id="PF13786">
    <property type="entry name" value="DUF4179"/>
    <property type="match status" value="1"/>
</dbReference>
<organism evidence="3 4">
    <name type="scientific">Paenibacillus illinoisensis</name>
    <dbReference type="NCBI Taxonomy" id="59845"/>
    <lineage>
        <taxon>Bacteria</taxon>
        <taxon>Bacillati</taxon>
        <taxon>Bacillota</taxon>
        <taxon>Bacilli</taxon>
        <taxon>Bacillales</taxon>
        <taxon>Paenibacillaceae</taxon>
        <taxon>Paenibacillus</taxon>
    </lineage>
</organism>
<sequence>MNTVESKIKNHMKHSDHIEYPDFDKMFNSIQMDELRVADQLTERSQRGKTKVAIVLGVSIAVMATPVYAAFQYDWSDVLSHKSGIESALQAGYGQSIEQSVTAHGVTLTVHNAFVDDNRTVLLYTIKPGMETDGAEIRYDQIVLKDSEGTPIEGHYYQQWNEEQGVYQGYFETDWVMSENQSDLQFAITGVRYLQDIQEDITLDPKNTNTQKFNIQKDGIETVEVQSFQHTEDQIMIRSNVTFTDTELKEQTWARITAYDPNGNMIKETESPVYGIAGATGAYSSTQILNEQQFKERTDHFTFTYTHEKERTDGTWNVDLSLSKQQMETGVVKKEMDIPLNSLDGEARISGVVVTPTKVRLTIDHQKDYYRMPYRTYQLEVDGRVLEGYVSLEGTLNPNQTELRFEQSNSSVIDVSSVANKPITLIAKDRVDEHAGDQTSIRLKDISTQPQTITSEYEGFHINWTYYLKDGNLYVGSSSPESTFGGINQTYFLDAGEKQYLTPLYFNDSDNKHMEVFHDFKGKNIDLYVWNYTTKEPDGELRIPLNSTK</sequence>
<reference evidence="3 4" key="1">
    <citation type="submission" date="2018-01" db="EMBL/GenBank/DDBJ databases">
        <title>Genome sequence of the PGP bacterium Paenibacillus illinoisensis E3.</title>
        <authorList>
            <person name="Rolli E."/>
            <person name="Marasco R."/>
            <person name="Bessem C."/>
            <person name="Michoud G."/>
            <person name="Gaiarsa S."/>
            <person name="Borin S."/>
            <person name="Daffonchio D."/>
        </authorList>
    </citation>
    <scope>NUCLEOTIDE SEQUENCE [LARGE SCALE GENOMIC DNA]</scope>
    <source>
        <strain evidence="3 4">E3</strain>
    </source>
</reference>
<feature type="domain" description="DUF4179" evidence="2">
    <location>
        <begin position="52"/>
        <end position="127"/>
    </location>
</feature>
<feature type="transmembrane region" description="Helical" evidence="1">
    <location>
        <begin position="52"/>
        <end position="71"/>
    </location>
</feature>
<accession>A0A2W0C824</accession>
<gene>
    <name evidence="3" type="ORF">PIL02S_03295</name>
</gene>
<dbReference type="Gene3D" id="2.60.40.1630">
    <property type="entry name" value="bacillus anthracis domain"/>
    <property type="match status" value="1"/>
</dbReference>
<comment type="caution">
    <text evidence="3">The sequence shown here is derived from an EMBL/GenBank/DDBJ whole genome shotgun (WGS) entry which is preliminary data.</text>
</comment>